<evidence type="ECO:0000256" key="1">
    <source>
        <dbReference type="ARBA" id="ARBA00004651"/>
    </source>
</evidence>
<dbReference type="Proteomes" id="UP001157167">
    <property type="component" value="Unassembled WGS sequence"/>
</dbReference>
<feature type="transmembrane region" description="Helical" evidence="7">
    <location>
        <begin position="345"/>
        <end position="366"/>
    </location>
</feature>
<dbReference type="EMBL" id="BSPX01000011">
    <property type="protein sequence ID" value="GLT21645.1"/>
    <property type="molecule type" value="Genomic_DNA"/>
</dbReference>
<dbReference type="Gene3D" id="1.20.81.30">
    <property type="entry name" value="Type II secretion system (T2SS), domain F"/>
    <property type="match status" value="2"/>
</dbReference>
<evidence type="ECO:0000313" key="9">
    <source>
        <dbReference type="EMBL" id="GLT21645.1"/>
    </source>
</evidence>
<feature type="transmembrane region" description="Helical" evidence="7">
    <location>
        <begin position="133"/>
        <end position="161"/>
    </location>
</feature>
<keyword evidence="10" id="KW-1185">Reference proteome</keyword>
<keyword evidence="3" id="KW-1003">Cell membrane</keyword>
<gene>
    <name evidence="9" type="primary">gspF_1</name>
    <name evidence="9" type="ORF">GCM10007933_10970</name>
</gene>
<keyword evidence="5 7" id="KW-1133">Transmembrane helix</keyword>
<accession>A0ABQ6FA17</accession>
<dbReference type="Pfam" id="PF00482">
    <property type="entry name" value="T2SSF"/>
    <property type="match status" value="2"/>
</dbReference>
<feature type="domain" description="Type II secretion system protein GspF" evidence="8">
    <location>
        <begin position="244"/>
        <end position="364"/>
    </location>
</feature>
<evidence type="ECO:0000256" key="7">
    <source>
        <dbReference type="SAM" id="Phobius"/>
    </source>
</evidence>
<keyword evidence="6 7" id="KW-0472">Membrane</keyword>
<comment type="similarity">
    <text evidence="2">Belongs to the GSP F family.</text>
</comment>
<organism evidence="9 10">
    <name type="scientific">Zoogloea oryzae</name>
    <dbReference type="NCBI Taxonomy" id="310767"/>
    <lineage>
        <taxon>Bacteria</taxon>
        <taxon>Pseudomonadati</taxon>
        <taxon>Pseudomonadota</taxon>
        <taxon>Betaproteobacteria</taxon>
        <taxon>Rhodocyclales</taxon>
        <taxon>Zoogloeaceae</taxon>
        <taxon>Zoogloea</taxon>
    </lineage>
</organism>
<evidence type="ECO:0000313" key="10">
    <source>
        <dbReference type="Proteomes" id="UP001157167"/>
    </source>
</evidence>
<keyword evidence="4 7" id="KW-0812">Transmembrane</keyword>
<dbReference type="InterPro" id="IPR018076">
    <property type="entry name" value="T2SS_GspF_dom"/>
</dbReference>
<dbReference type="InterPro" id="IPR042094">
    <property type="entry name" value="T2SS_GspF_sf"/>
</dbReference>
<evidence type="ECO:0000259" key="8">
    <source>
        <dbReference type="Pfam" id="PF00482"/>
    </source>
</evidence>
<comment type="caution">
    <text evidence="9">The sequence shown here is derived from an EMBL/GenBank/DDBJ whole genome shotgun (WGS) entry which is preliminary data.</text>
</comment>
<protein>
    <submittedName>
        <fullName evidence="9">Type II secretion system protein GspF</fullName>
    </submittedName>
</protein>
<reference evidence="10" key="1">
    <citation type="journal article" date="2019" name="Int. J. Syst. Evol. Microbiol.">
        <title>The Global Catalogue of Microorganisms (GCM) 10K type strain sequencing project: providing services to taxonomists for standard genome sequencing and annotation.</title>
        <authorList>
            <consortium name="The Broad Institute Genomics Platform"/>
            <consortium name="The Broad Institute Genome Sequencing Center for Infectious Disease"/>
            <person name="Wu L."/>
            <person name="Ma J."/>
        </authorList>
    </citation>
    <scope>NUCLEOTIDE SEQUENCE [LARGE SCALE GENOMIC DNA]</scope>
    <source>
        <strain evidence="10">NBRC 102407</strain>
    </source>
</reference>
<evidence type="ECO:0000256" key="6">
    <source>
        <dbReference type="ARBA" id="ARBA00023136"/>
    </source>
</evidence>
<comment type="subcellular location">
    <subcellularLocation>
        <location evidence="1">Cell membrane</location>
        <topology evidence="1">Multi-pass membrane protein</topology>
    </subcellularLocation>
</comment>
<proteinExistence type="inferred from homology"/>
<sequence length="373" mass="39780">MAIELGPSSGASAPTAASSAKAAFAGWSQRIQVADRIAFTEQLALLLETGVPLHTALSELHAQSRRPPVKAVLAALHHDILEGKPLSQALAAQPAMFPGTYTHLVAAAEEGGFLPDVLAQLKDLDEKAQNLRVALVSALTYPAVLLGLSVIVVAFILLWVFPRFADLFASIHDRLPVTTLVLMALSDFLHKYGALVVVGIGVLALVGRRVATSPEGRAAIERAVMATPALGNIVMGIHMVRVFRILSLSLSRGVPLLKALAASQDIASTRALREAMERMRVSVEEGRGLSAALADTEFIPPLAREMLATGERSGHLAKVLERLAEHYQRKLEQRLATLAKVIEPVMLLFMGGLVATIVSALILPIFKLSAAVH</sequence>
<evidence type="ECO:0000256" key="2">
    <source>
        <dbReference type="ARBA" id="ARBA00005745"/>
    </source>
</evidence>
<dbReference type="PANTHER" id="PTHR30012">
    <property type="entry name" value="GENERAL SECRETION PATHWAY PROTEIN"/>
    <property type="match status" value="1"/>
</dbReference>
<feature type="transmembrane region" description="Helical" evidence="7">
    <location>
        <begin position="192"/>
        <end position="211"/>
    </location>
</feature>
<dbReference type="PANTHER" id="PTHR30012:SF0">
    <property type="entry name" value="TYPE II SECRETION SYSTEM PROTEIN F-RELATED"/>
    <property type="match status" value="1"/>
</dbReference>
<dbReference type="PRINTS" id="PR00812">
    <property type="entry name" value="BCTERIALGSPF"/>
</dbReference>
<evidence type="ECO:0000256" key="5">
    <source>
        <dbReference type="ARBA" id="ARBA00022989"/>
    </source>
</evidence>
<evidence type="ECO:0000256" key="3">
    <source>
        <dbReference type="ARBA" id="ARBA00022475"/>
    </source>
</evidence>
<dbReference type="RefSeq" id="WP_284187054.1">
    <property type="nucleotide sequence ID" value="NZ_BSPX01000011.1"/>
</dbReference>
<dbReference type="InterPro" id="IPR003004">
    <property type="entry name" value="GspF/PilC"/>
</dbReference>
<evidence type="ECO:0000256" key="4">
    <source>
        <dbReference type="ARBA" id="ARBA00022692"/>
    </source>
</evidence>
<feature type="domain" description="Type II secretion system protein GspF" evidence="8">
    <location>
        <begin position="39"/>
        <end position="162"/>
    </location>
</feature>
<name>A0ABQ6FA17_9RHOO</name>